<accession>A0A1W1V9B2</accession>
<dbReference type="RefSeq" id="WP_084048266.1">
    <property type="nucleotide sequence ID" value="NZ_FWWU01000009.1"/>
</dbReference>
<protein>
    <recommendedName>
        <fullName evidence="3">DUF3887 domain-containing protein</fullName>
    </recommendedName>
</protein>
<dbReference type="AlphaFoldDB" id="A0A1W1V9B2"/>
<evidence type="ECO:0000313" key="1">
    <source>
        <dbReference type="EMBL" id="SMB90057.1"/>
    </source>
</evidence>
<dbReference type="Proteomes" id="UP000192582">
    <property type="component" value="Unassembled WGS sequence"/>
</dbReference>
<dbReference type="OrthoDB" id="68835at2"/>
<evidence type="ECO:0000313" key="2">
    <source>
        <dbReference type="Proteomes" id="UP000192582"/>
    </source>
</evidence>
<evidence type="ECO:0008006" key="3">
    <source>
        <dbReference type="Google" id="ProtNLM"/>
    </source>
</evidence>
<sequence>MNTFSRSVLLGLALLVPAAGLGAAGAQRILPMLSAPATDAEKAALTRGRALVADFYAVKVEGLWKSFTPELQGGWGSLGSLRAYREAGVQAYGAERQVLREWTFTDGGVAYYVRSARFEEDPNTLWNVVVGFDAAGRVSVFGIMEDDEEVSGPSA</sequence>
<gene>
    <name evidence="1" type="ORF">SAMN00790413_00632</name>
</gene>
<keyword evidence="2" id="KW-1185">Reference proteome</keyword>
<organism evidence="1 2">
    <name type="scientific">Deinococcus hopiensis KR-140</name>
    <dbReference type="NCBI Taxonomy" id="695939"/>
    <lineage>
        <taxon>Bacteria</taxon>
        <taxon>Thermotogati</taxon>
        <taxon>Deinococcota</taxon>
        <taxon>Deinococci</taxon>
        <taxon>Deinococcales</taxon>
        <taxon>Deinococcaceae</taxon>
        <taxon>Deinococcus</taxon>
    </lineage>
</organism>
<dbReference type="EMBL" id="FWWU01000009">
    <property type="protein sequence ID" value="SMB90057.1"/>
    <property type="molecule type" value="Genomic_DNA"/>
</dbReference>
<proteinExistence type="predicted"/>
<name>A0A1W1V9B2_9DEIO</name>
<reference evidence="1 2" key="1">
    <citation type="submission" date="2017-04" db="EMBL/GenBank/DDBJ databases">
        <authorList>
            <person name="Afonso C.L."/>
            <person name="Miller P.J."/>
            <person name="Scott M.A."/>
            <person name="Spackman E."/>
            <person name="Goraichik I."/>
            <person name="Dimitrov K.M."/>
            <person name="Suarez D.L."/>
            <person name="Swayne D.E."/>
        </authorList>
    </citation>
    <scope>NUCLEOTIDE SEQUENCE [LARGE SCALE GENOMIC DNA]</scope>
    <source>
        <strain evidence="1 2">KR-140</strain>
    </source>
</reference>